<dbReference type="EMBL" id="ASGP02000001">
    <property type="protein sequence ID" value="KAH9526696.1"/>
    <property type="molecule type" value="Genomic_DNA"/>
</dbReference>
<proteinExistence type="predicted"/>
<evidence type="ECO:0000313" key="2">
    <source>
        <dbReference type="Proteomes" id="UP000790347"/>
    </source>
</evidence>
<evidence type="ECO:0000313" key="1">
    <source>
        <dbReference type="EMBL" id="KAH9526696.1"/>
    </source>
</evidence>
<reference evidence="1" key="1">
    <citation type="submission" date="2013-05" db="EMBL/GenBank/DDBJ databases">
        <authorList>
            <person name="Yim A.K.Y."/>
            <person name="Chan T.F."/>
            <person name="Ji K.M."/>
            <person name="Liu X.Y."/>
            <person name="Zhou J.W."/>
            <person name="Li R.Q."/>
            <person name="Yang K.Y."/>
            <person name="Li J."/>
            <person name="Li M."/>
            <person name="Law P.T.W."/>
            <person name="Wu Y.L."/>
            <person name="Cai Z.L."/>
            <person name="Qin H."/>
            <person name="Bao Y."/>
            <person name="Leung R.K.K."/>
            <person name="Ng P.K.S."/>
            <person name="Zou J."/>
            <person name="Zhong X.J."/>
            <person name="Ran P.X."/>
            <person name="Zhong N.S."/>
            <person name="Liu Z.G."/>
            <person name="Tsui S.K.W."/>
        </authorList>
    </citation>
    <scope>NUCLEOTIDE SEQUENCE</scope>
    <source>
        <strain evidence="1">Derf</strain>
        <tissue evidence="1">Whole organism</tissue>
    </source>
</reference>
<dbReference type="Proteomes" id="UP000790347">
    <property type="component" value="Unassembled WGS sequence"/>
</dbReference>
<reference evidence="1" key="2">
    <citation type="journal article" date="2022" name="Res Sq">
        <title>Comparative Genomics Reveals Insights into the Divergent Evolution of Astigmatic Mites and Household Pest Adaptations.</title>
        <authorList>
            <person name="Xiong Q."/>
            <person name="Wan A.T.-Y."/>
            <person name="Liu X.-Y."/>
            <person name="Fung C.S.-H."/>
            <person name="Xiao X."/>
            <person name="Malainual N."/>
            <person name="Hou J."/>
            <person name="Wang L."/>
            <person name="Wang M."/>
            <person name="Yang K."/>
            <person name="Cui Y."/>
            <person name="Leung E."/>
            <person name="Nong W."/>
            <person name="Shin S.-K."/>
            <person name="Au S."/>
            <person name="Jeong K.Y."/>
            <person name="Chew F.T."/>
            <person name="Hui J."/>
            <person name="Leung T.F."/>
            <person name="Tungtrongchitr A."/>
            <person name="Zhong N."/>
            <person name="Liu Z."/>
            <person name="Tsui S."/>
        </authorList>
    </citation>
    <scope>NUCLEOTIDE SEQUENCE</scope>
    <source>
        <strain evidence="1">Derf</strain>
        <tissue evidence="1">Whole organism</tissue>
    </source>
</reference>
<comment type="caution">
    <text evidence="1">The sequence shown here is derived from an EMBL/GenBank/DDBJ whole genome shotgun (WGS) entry which is preliminary data.</text>
</comment>
<keyword evidence="2" id="KW-1185">Reference proteome</keyword>
<organism evidence="1 2">
    <name type="scientific">Dermatophagoides farinae</name>
    <name type="common">American house dust mite</name>
    <dbReference type="NCBI Taxonomy" id="6954"/>
    <lineage>
        <taxon>Eukaryota</taxon>
        <taxon>Metazoa</taxon>
        <taxon>Ecdysozoa</taxon>
        <taxon>Arthropoda</taxon>
        <taxon>Chelicerata</taxon>
        <taxon>Arachnida</taxon>
        <taxon>Acari</taxon>
        <taxon>Acariformes</taxon>
        <taxon>Sarcoptiformes</taxon>
        <taxon>Astigmata</taxon>
        <taxon>Psoroptidia</taxon>
        <taxon>Analgoidea</taxon>
        <taxon>Pyroglyphidae</taxon>
        <taxon>Dermatophagoidinae</taxon>
        <taxon>Dermatophagoides</taxon>
    </lineage>
</organism>
<accession>A0A922I831</accession>
<gene>
    <name evidence="1" type="ORF">DERF_000761</name>
</gene>
<name>A0A922I831_DERFA</name>
<protein>
    <submittedName>
        <fullName evidence="1">Uncharacterized protein</fullName>
    </submittedName>
</protein>
<dbReference type="AlphaFoldDB" id="A0A922I831"/>
<sequence length="87" mass="10113">MFNQFMYYESNDYDYYLIYVKLENGTRIDLPRIAIGTKSPSSSTTTKNSPCIMFFTNNSFIYGHFILESSEKIPESLSTFLSDYSID</sequence>